<dbReference type="EMBL" id="BNAV01000015">
    <property type="protein sequence ID" value="GHF82084.1"/>
    <property type="molecule type" value="Genomic_DNA"/>
</dbReference>
<dbReference type="RefSeq" id="WP_145936604.1">
    <property type="nucleotide sequence ID" value="NZ_BNAV01000015.1"/>
</dbReference>
<gene>
    <name evidence="1" type="ORF">GCM10017566_65250</name>
</gene>
<protein>
    <submittedName>
        <fullName evidence="1">Uncharacterized protein</fullName>
    </submittedName>
</protein>
<organism evidence="1 2">
    <name type="scientific">Amycolatopsis bartoniae</name>
    <dbReference type="NCBI Taxonomy" id="941986"/>
    <lineage>
        <taxon>Bacteria</taxon>
        <taxon>Bacillati</taxon>
        <taxon>Actinomycetota</taxon>
        <taxon>Actinomycetes</taxon>
        <taxon>Pseudonocardiales</taxon>
        <taxon>Pseudonocardiaceae</taxon>
        <taxon>Amycolatopsis</taxon>
    </lineage>
</organism>
<reference evidence="1" key="2">
    <citation type="submission" date="2020-09" db="EMBL/GenBank/DDBJ databases">
        <authorList>
            <person name="Sun Q."/>
            <person name="Zhou Y."/>
        </authorList>
    </citation>
    <scope>NUCLEOTIDE SEQUENCE</scope>
    <source>
        <strain evidence="1">CGMCC 4.7679</strain>
    </source>
</reference>
<reference evidence="1" key="1">
    <citation type="journal article" date="2014" name="Int. J. Syst. Evol. Microbiol.">
        <title>Complete genome sequence of Corynebacterium casei LMG S-19264T (=DSM 44701T), isolated from a smear-ripened cheese.</title>
        <authorList>
            <consortium name="US DOE Joint Genome Institute (JGI-PGF)"/>
            <person name="Walter F."/>
            <person name="Albersmeier A."/>
            <person name="Kalinowski J."/>
            <person name="Ruckert C."/>
        </authorList>
    </citation>
    <scope>NUCLEOTIDE SEQUENCE</scope>
    <source>
        <strain evidence="1">CGMCC 4.7679</strain>
    </source>
</reference>
<name>A0A8H9J3Z0_9PSEU</name>
<sequence>MDGKGYLERLIADRLAPRGGFDLHEVRGIARGLEAAGALSHADGERILADLEATMRSLGMLRTRRVSGSATSEPALFTRAAGRERPEWQEAVEQPPIPELRAVRALAGTTLEAGPFRLEFTSLERWSTLLVLRYAYQAAPREGLFRTGYRWTARDDAATHYLVGSGGGSGLHGWMFEHSVLRPAPLPGATTLTVTLSNKDTSASAVLPLP</sequence>
<proteinExistence type="predicted"/>
<accession>A0A8H9J3Z0</accession>
<keyword evidence="2" id="KW-1185">Reference proteome</keyword>
<evidence type="ECO:0000313" key="1">
    <source>
        <dbReference type="EMBL" id="GHF82084.1"/>
    </source>
</evidence>
<dbReference type="AlphaFoldDB" id="A0A8H9J3Z0"/>
<dbReference type="Proteomes" id="UP000658656">
    <property type="component" value="Unassembled WGS sequence"/>
</dbReference>
<evidence type="ECO:0000313" key="2">
    <source>
        <dbReference type="Proteomes" id="UP000658656"/>
    </source>
</evidence>
<dbReference type="OrthoDB" id="3615249at2"/>
<comment type="caution">
    <text evidence="1">The sequence shown here is derived from an EMBL/GenBank/DDBJ whole genome shotgun (WGS) entry which is preliminary data.</text>
</comment>